<keyword evidence="3" id="KW-0813">Transport</keyword>
<feature type="transmembrane region" description="Helical" evidence="10">
    <location>
        <begin position="254"/>
        <end position="276"/>
    </location>
</feature>
<dbReference type="PANTHER" id="PTHR30540:SF23">
    <property type="entry name" value="POTASSIUM TRANSPORTER 16-RELATED"/>
    <property type="match status" value="1"/>
</dbReference>
<evidence type="ECO:0000256" key="7">
    <source>
        <dbReference type="ARBA" id="ARBA00022989"/>
    </source>
</evidence>
<evidence type="ECO:0000313" key="13">
    <source>
        <dbReference type="EMBL" id="RLN40203.1"/>
    </source>
</evidence>
<sequence>MAHHASAGAARGSMEIVPYSGELDLELPPVDVKRQDSLYRDATMPAHAHHGQESWVRTLRLAFQCVGILYADLGTSPLYVYANTFKKGVGHPDDVLGVLSIIIYSFILFTMIKIIFIALYANDDGDGGTFALYSLISRYAKVCLIPNQQAEDELVSRYRHRGKPSATLRRAQWMKNLLETSKAAKISLFFLTILATALAISDCMLTPPISVLAAVNGLKLRAPHLTTDETVWITVGILVVLFAVQRFGTDKIGYTFAPVVFVWLLLMAAIGIYNMVKYDIGTLKAFNAKYIIDYFRRNKKKGWVSLGEILLCFTGTEALFADLGYFSIRSIQLSFTFGLLPSVLLTYIGQAAYLRKHMDMPDISNVFFNSIPSSLFWPTFVLALIASVIGSQAMISCAFATMSHLQALNCFPRVKILHTSRRYSGQLYIPEVNIFLCISACVVTISFRTTGFIAKAHEICVVLVMVITTLLMTIVMLLVWKVSIWWISIFFIVYISTESIYTAAVLYKFTHGPYVPLAMSAVLMLIMIVWHYVHVKRYKYELKHTVSRDEVKDLLERRDLKRVPGLGLFYTELVQGIPPIFPHLIEKIPTIHSVIVFITVKRLPIPHVDVSERFLFRQVEPKEFMVFRCVARYGYRDELEMANDFVQVLVEYLQYYVRDLNLYEVGDEPLKIIFHSARVESFTWERKPSGHVIYAEEMLTPAQSFSELTMHPVSMSSRLAHFQTGKMNLEEILKIEEDQKIIQREVDNGVVYIIGESEVVAKPHSNLLKKIIVNYIYSFMRKNSRNGEKMLSIPRGQLLKVGITYEI</sequence>
<feature type="domain" description="K+ potassium transporter integral membrane" evidence="11">
    <location>
        <begin position="61"/>
        <end position="550"/>
    </location>
</feature>
<dbReference type="InterPro" id="IPR053952">
    <property type="entry name" value="K_trans_C"/>
</dbReference>
<feature type="transmembrane region" description="Helical" evidence="10">
    <location>
        <begin position="95"/>
        <end position="121"/>
    </location>
</feature>
<evidence type="ECO:0000256" key="1">
    <source>
        <dbReference type="ARBA" id="ARBA00004141"/>
    </source>
</evidence>
<reference evidence="14" key="1">
    <citation type="journal article" date="2019" name="Nat. Commun.">
        <title>The genome of broomcorn millet.</title>
        <authorList>
            <person name="Zou C."/>
            <person name="Miki D."/>
            <person name="Li D."/>
            <person name="Tang Q."/>
            <person name="Xiao L."/>
            <person name="Rajput S."/>
            <person name="Deng P."/>
            <person name="Jia W."/>
            <person name="Huang R."/>
            <person name="Zhang M."/>
            <person name="Sun Y."/>
            <person name="Hu J."/>
            <person name="Fu X."/>
            <person name="Schnable P.S."/>
            <person name="Li F."/>
            <person name="Zhang H."/>
            <person name="Feng B."/>
            <person name="Zhu X."/>
            <person name="Liu R."/>
            <person name="Schnable J.C."/>
            <person name="Zhu J.-K."/>
            <person name="Zhang H."/>
        </authorList>
    </citation>
    <scope>NUCLEOTIDE SEQUENCE [LARGE SCALE GENOMIC DNA]</scope>
</reference>
<feature type="transmembrane region" description="Helical" evidence="10">
    <location>
        <begin position="485"/>
        <end position="507"/>
    </location>
</feature>
<feature type="domain" description="K+ potassium transporter C-terminal" evidence="12">
    <location>
        <begin position="564"/>
        <end position="807"/>
    </location>
</feature>
<evidence type="ECO:0000256" key="8">
    <source>
        <dbReference type="ARBA" id="ARBA00023065"/>
    </source>
</evidence>
<dbReference type="PANTHER" id="PTHR30540">
    <property type="entry name" value="OSMOTIC STRESS POTASSIUM TRANSPORTER"/>
    <property type="match status" value="1"/>
</dbReference>
<proteinExistence type="inferred from homology"/>
<evidence type="ECO:0000259" key="11">
    <source>
        <dbReference type="Pfam" id="PF02705"/>
    </source>
</evidence>
<evidence type="ECO:0000313" key="14">
    <source>
        <dbReference type="Proteomes" id="UP000275267"/>
    </source>
</evidence>
<protein>
    <recommendedName>
        <fullName evidence="10">Potassium transporter</fullName>
    </recommendedName>
</protein>
<evidence type="ECO:0000256" key="10">
    <source>
        <dbReference type="RuleBase" id="RU321113"/>
    </source>
</evidence>
<evidence type="ECO:0000259" key="12">
    <source>
        <dbReference type="Pfam" id="PF22776"/>
    </source>
</evidence>
<keyword evidence="7 10" id="KW-1133">Transmembrane helix</keyword>
<organism evidence="13 14">
    <name type="scientific">Panicum miliaceum</name>
    <name type="common">Proso millet</name>
    <name type="synonym">Broomcorn millet</name>
    <dbReference type="NCBI Taxonomy" id="4540"/>
    <lineage>
        <taxon>Eukaryota</taxon>
        <taxon>Viridiplantae</taxon>
        <taxon>Streptophyta</taxon>
        <taxon>Embryophyta</taxon>
        <taxon>Tracheophyta</taxon>
        <taxon>Spermatophyta</taxon>
        <taxon>Magnoliopsida</taxon>
        <taxon>Liliopsida</taxon>
        <taxon>Poales</taxon>
        <taxon>Poaceae</taxon>
        <taxon>PACMAD clade</taxon>
        <taxon>Panicoideae</taxon>
        <taxon>Panicodae</taxon>
        <taxon>Paniceae</taxon>
        <taxon>Panicinae</taxon>
        <taxon>Panicum</taxon>
        <taxon>Panicum sect. Panicum</taxon>
    </lineage>
</organism>
<feature type="transmembrane region" description="Helical" evidence="10">
    <location>
        <begin position="459"/>
        <end position="479"/>
    </location>
</feature>
<feature type="transmembrane region" description="Helical" evidence="10">
    <location>
        <begin position="230"/>
        <end position="248"/>
    </location>
</feature>
<feature type="transmembrane region" description="Helical" evidence="10">
    <location>
        <begin position="375"/>
        <end position="395"/>
    </location>
</feature>
<feature type="transmembrane region" description="Helical" evidence="10">
    <location>
        <begin position="186"/>
        <end position="218"/>
    </location>
</feature>
<dbReference type="InterPro" id="IPR003855">
    <property type="entry name" value="K+_transporter"/>
</dbReference>
<feature type="transmembrane region" description="Helical" evidence="10">
    <location>
        <begin position="333"/>
        <end position="354"/>
    </location>
</feature>
<dbReference type="GO" id="GO:0015079">
    <property type="term" value="F:potassium ion transmembrane transporter activity"/>
    <property type="evidence" value="ECO:0007669"/>
    <property type="project" value="UniProtKB-UniRule"/>
</dbReference>
<keyword evidence="8 10" id="KW-0406">Ion transport</keyword>
<keyword evidence="9 10" id="KW-0472">Membrane</keyword>
<dbReference type="EMBL" id="PQIB02000001">
    <property type="protein sequence ID" value="RLN40203.1"/>
    <property type="molecule type" value="Genomic_DNA"/>
</dbReference>
<keyword evidence="4 10" id="KW-0633">Potassium transport</keyword>
<evidence type="ECO:0000256" key="3">
    <source>
        <dbReference type="ARBA" id="ARBA00022448"/>
    </source>
</evidence>
<comment type="similarity">
    <text evidence="2 10">Belongs to the HAK/KUP transporter (TC 2.A.72.3) family.</text>
</comment>
<name>A0A3L6TIW2_PANMI</name>
<comment type="caution">
    <text evidence="10">Lacks conserved residue(s) required for the propagation of feature annotation.</text>
</comment>
<dbReference type="STRING" id="4540.A0A3L6TIW2"/>
<evidence type="ECO:0000256" key="9">
    <source>
        <dbReference type="ARBA" id="ARBA00023136"/>
    </source>
</evidence>
<dbReference type="OrthoDB" id="504708at2759"/>
<dbReference type="Pfam" id="PF22776">
    <property type="entry name" value="K_trans_C"/>
    <property type="match status" value="1"/>
</dbReference>
<comment type="function">
    <text evidence="10">Potassium transporter.</text>
</comment>
<comment type="subcellular location">
    <subcellularLocation>
        <location evidence="1 10">Membrane</location>
        <topology evidence="1 10">Multi-pass membrane protein</topology>
    </subcellularLocation>
</comment>
<evidence type="ECO:0000256" key="6">
    <source>
        <dbReference type="ARBA" id="ARBA00022958"/>
    </source>
</evidence>
<dbReference type="Proteomes" id="UP000275267">
    <property type="component" value="Unassembled WGS sequence"/>
</dbReference>
<evidence type="ECO:0000256" key="5">
    <source>
        <dbReference type="ARBA" id="ARBA00022692"/>
    </source>
</evidence>
<evidence type="ECO:0000256" key="2">
    <source>
        <dbReference type="ARBA" id="ARBA00008440"/>
    </source>
</evidence>
<dbReference type="GO" id="GO:0016020">
    <property type="term" value="C:membrane"/>
    <property type="evidence" value="ECO:0007669"/>
    <property type="project" value="UniProtKB-SubCell"/>
</dbReference>
<dbReference type="InterPro" id="IPR053951">
    <property type="entry name" value="K_trans_N"/>
</dbReference>
<keyword evidence="6 10" id="KW-0630">Potassium</keyword>
<accession>A0A3L6TIW2</accession>
<feature type="transmembrane region" description="Helical" evidence="10">
    <location>
        <begin position="514"/>
        <end position="533"/>
    </location>
</feature>
<feature type="transmembrane region" description="Helical" evidence="10">
    <location>
        <begin position="303"/>
        <end position="321"/>
    </location>
</feature>
<comment type="caution">
    <text evidence="13">The sequence shown here is derived from an EMBL/GenBank/DDBJ whole genome shotgun (WGS) entry which is preliminary data.</text>
</comment>
<gene>
    <name evidence="13" type="ORF">C2845_PM01G36380</name>
</gene>
<feature type="transmembrane region" description="Helical" evidence="10">
    <location>
        <begin position="427"/>
        <end position="447"/>
    </location>
</feature>
<keyword evidence="14" id="KW-1185">Reference proteome</keyword>
<dbReference type="AlphaFoldDB" id="A0A3L6TIW2"/>
<dbReference type="Pfam" id="PF02705">
    <property type="entry name" value="K_trans"/>
    <property type="match status" value="1"/>
</dbReference>
<evidence type="ECO:0000256" key="4">
    <source>
        <dbReference type="ARBA" id="ARBA00022538"/>
    </source>
</evidence>
<dbReference type="NCBIfam" id="TIGR00794">
    <property type="entry name" value="kup"/>
    <property type="match status" value="1"/>
</dbReference>
<keyword evidence="5 10" id="KW-0812">Transmembrane</keyword>